<dbReference type="InterPro" id="IPR029044">
    <property type="entry name" value="Nucleotide-diphossugar_trans"/>
</dbReference>
<sequence length="323" mass="38382">MVSVVIPVYNTDKYLSYCLDSLINQSTNEIEIICINDCSSDNSKKIIEEYSLKDKRIILIDNKIKHGAGLSRNIGLNVARGEYVFFMDSDDYISNNFLEELYNTAEKYDSDYVSSLNIYDVIDSKEYVSHLNRVSFLDNNDLEGISTASIKNLSPTDKETIEESTWSKLWRREFLINNNIYYSSILCYQDTEQFFKSLIHNPKISFNHKPIYYYRQHIHTISTKKNTDINYFKTLFVLLRNCLDYYKEDYIPYLMKNFFELSNRAIEKFADKNLALNTFIEEFKSLNLDESYFINEEEYFKYKYLISDNSLLVSKDYVYQYNF</sequence>
<evidence type="ECO:0000313" key="3">
    <source>
        <dbReference type="Proteomes" id="UP000323176"/>
    </source>
</evidence>
<dbReference type="Proteomes" id="UP000323176">
    <property type="component" value="Unassembled WGS sequence"/>
</dbReference>
<dbReference type="OrthoDB" id="433681at2"/>
<dbReference type="InterPro" id="IPR001173">
    <property type="entry name" value="Glyco_trans_2-like"/>
</dbReference>
<dbReference type="PANTHER" id="PTHR22916:SF3">
    <property type="entry name" value="UDP-GLCNAC:BETAGAL BETA-1,3-N-ACETYLGLUCOSAMINYLTRANSFERASE-LIKE PROTEIN 1"/>
    <property type="match status" value="1"/>
</dbReference>
<dbReference type="PANTHER" id="PTHR22916">
    <property type="entry name" value="GLYCOSYLTRANSFERASE"/>
    <property type="match status" value="1"/>
</dbReference>
<evidence type="ECO:0000259" key="1">
    <source>
        <dbReference type="Pfam" id="PF00535"/>
    </source>
</evidence>
<gene>
    <name evidence="2" type="ORF">EPJ72_02420</name>
</gene>
<dbReference type="CDD" id="cd00761">
    <property type="entry name" value="Glyco_tranf_GTA_type"/>
    <property type="match status" value="1"/>
</dbReference>
<evidence type="ECO:0000313" key="2">
    <source>
        <dbReference type="EMBL" id="TXJ46223.1"/>
    </source>
</evidence>
<dbReference type="EMBL" id="SAXY01000015">
    <property type="protein sequence ID" value="TXJ46223.1"/>
    <property type="molecule type" value="Genomic_DNA"/>
</dbReference>
<dbReference type="SUPFAM" id="SSF53448">
    <property type="entry name" value="Nucleotide-diphospho-sugar transferases"/>
    <property type="match status" value="1"/>
</dbReference>
<reference evidence="2 3" key="1">
    <citation type="journal article" date="1992" name="Lakartidningen">
        <title>[Penicillin V and not amoxicillin is the first choice preparation in acute otitis].</title>
        <authorList>
            <person name="Kamme C."/>
            <person name="Lundgren K."/>
            <person name="Prellner K."/>
        </authorList>
    </citation>
    <scope>NUCLEOTIDE SEQUENCE [LARGE SCALE GENOMIC DNA]</scope>
    <source>
        <strain evidence="2 3">PC5538III-hc</strain>
    </source>
</reference>
<dbReference type="AlphaFoldDB" id="A0A5C8F8Z3"/>
<comment type="caution">
    <text evidence="2">The sequence shown here is derived from an EMBL/GenBank/DDBJ whole genome shotgun (WGS) entry which is preliminary data.</text>
</comment>
<dbReference type="Pfam" id="PF00535">
    <property type="entry name" value="Glycos_transf_2"/>
    <property type="match status" value="1"/>
</dbReference>
<dbReference type="GO" id="GO:0016758">
    <property type="term" value="F:hexosyltransferase activity"/>
    <property type="evidence" value="ECO:0007669"/>
    <property type="project" value="UniProtKB-ARBA"/>
</dbReference>
<proteinExistence type="predicted"/>
<feature type="domain" description="Glycosyltransferase 2-like" evidence="1">
    <location>
        <begin position="3"/>
        <end position="135"/>
    </location>
</feature>
<name>A0A5C8F8Z3_BRAPL</name>
<organism evidence="2 3">
    <name type="scientific">Brachyspira pilosicoli</name>
    <name type="common">Serpulina pilosicoli</name>
    <dbReference type="NCBI Taxonomy" id="52584"/>
    <lineage>
        <taxon>Bacteria</taxon>
        <taxon>Pseudomonadati</taxon>
        <taxon>Spirochaetota</taxon>
        <taxon>Spirochaetia</taxon>
        <taxon>Brachyspirales</taxon>
        <taxon>Brachyspiraceae</taxon>
        <taxon>Brachyspira</taxon>
    </lineage>
</organism>
<accession>A0A5C8F8Z3</accession>
<protein>
    <submittedName>
        <fullName evidence="2">Glycosyltransferase family 2 protein</fullName>
    </submittedName>
</protein>
<keyword evidence="2" id="KW-0808">Transferase</keyword>
<dbReference type="Gene3D" id="3.90.550.10">
    <property type="entry name" value="Spore Coat Polysaccharide Biosynthesis Protein SpsA, Chain A"/>
    <property type="match status" value="1"/>
</dbReference>